<comment type="caution">
    <text evidence="2">The sequence shown here is derived from an EMBL/GenBank/DDBJ whole genome shotgun (WGS) entry which is preliminary data.</text>
</comment>
<accession>A0ABU2EGU7</accession>
<organism evidence="2 3">
    <name type="scientific">Herbaspirillum huttiense subsp. lycopersici</name>
    <dbReference type="NCBI Taxonomy" id="3074428"/>
    <lineage>
        <taxon>Bacteria</taxon>
        <taxon>Pseudomonadati</taxon>
        <taxon>Pseudomonadota</taxon>
        <taxon>Betaproteobacteria</taxon>
        <taxon>Burkholderiales</taxon>
        <taxon>Oxalobacteraceae</taxon>
        <taxon>Herbaspirillum</taxon>
    </lineage>
</organism>
<evidence type="ECO:0000313" key="2">
    <source>
        <dbReference type="EMBL" id="MDR9847115.1"/>
    </source>
</evidence>
<evidence type="ECO:0000259" key="1">
    <source>
        <dbReference type="Pfam" id="PF07486"/>
    </source>
</evidence>
<dbReference type="Proteomes" id="UP001246576">
    <property type="component" value="Unassembled WGS sequence"/>
</dbReference>
<reference evidence="2" key="1">
    <citation type="submission" date="2023-09" db="EMBL/GenBank/DDBJ databases">
        <title>Description of first Herbaspirillum huttiense subsp. nephrolepsisexaltata and Herbaspirillum huttiense subsp. lycopersicon.</title>
        <authorList>
            <person name="Poudel M."/>
            <person name="Sharma A."/>
            <person name="Goss E."/>
            <person name="Tapia J.H."/>
            <person name="Harmon C.M."/>
            <person name="Jones J.B."/>
        </authorList>
    </citation>
    <scope>NUCLEOTIDE SEQUENCE</scope>
    <source>
        <strain evidence="2">SE1</strain>
    </source>
</reference>
<dbReference type="EMBL" id="JAVLSJ010000001">
    <property type="protein sequence ID" value="MDR9847115.1"/>
    <property type="molecule type" value="Genomic_DNA"/>
</dbReference>
<gene>
    <name evidence="2" type="ORF">RI048_02695</name>
</gene>
<dbReference type="InterPro" id="IPR011105">
    <property type="entry name" value="Cell_wall_hydrolase_SleB"/>
</dbReference>
<sequence length="129" mass="14716">MILTTAALCLALNIYHEARGEFIPGQYAVALVTMNRAGHDARNVCKVVTAKKQFSWTNKLVKKGALQPKGIPRDEDRWTTAQTIAKVVLSGKVTDFTEGAKYYHRYSVHPIWRHAFEQTKVLGRHIFYR</sequence>
<protein>
    <submittedName>
        <fullName evidence="2">Cell wall hydrolase</fullName>
    </submittedName>
</protein>
<dbReference type="Pfam" id="PF07486">
    <property type="entry name" value="Hydrolase_2"/>
    <property type="match status" value="1"/>
</dbReference>
<keyword evidence="3" id="KW-1185">Reference proteome</keyword>
<proteinExistence type="predicted"/>
<name>A0ABU2EGU7_9BURK</name>
<dbReference type="InterPro" id="IPR042047">
    <property type="entry name" value="SleB_dom1"/>
</dbReference>
<feature type="domain" description="Cell wall hydrolase SleB" evidence="1">
    <location>
        <begin position="21"/>
        <end position="128"/>
    </location>
</feature>
<keyword evidence="2" id="KW-0378">Hydrolase</keyword>
<dbReference type="Gene3D" id="1.10.10.2520">
    <property type="entry name" value="Cell wall hydrolase SleB, domain 1"/>
    <property type="match status" value="1"/>
</dbReference>
<dbReference type="GO" id="GO:0016787">
    <property type="term" value="F:hydrolase activity"/>
    <property type="evidence" value="ECO:0007669"/>
    <property type="project" value="UniProtKB-KW"/>
</dbReference>
<dbReference type="RefSeq" id="WP_310839535.1">
    <property type="nucleotide sequence ID" value="NZ_JAVLSJ010000001.1"/>
</dbReference>
<evidence type="ECO:0000313" key="3">
    <source>
        <dbReference type="Proteomes" id="UP001246576"/>
    </source>
</evidence>